<dbReference type="GO" id="GO:0004674">
    <property type="term" value="F:protein serine/threonine kinase activity"/>
    <property type="evidence" value="ECO:0007669"/>
    <property type="project" value="UniProtKB-EC"/>
</dbReference>
<name>A0ABU7KPR5_9ACTN</name>
<evidence type="ECO:0000256" key="4">
    <source>
        <dbReference type="ARBA" id="ARBA00022741"/>
    </source>
</evidence>
<dbReference type="PANTHER" id="PTHR43671:SF13">
    <property type="entry name" value="SERINE_THREONINE-PROTEIN KINASE NEK2"/>
    <property type="match status" value="1"/>
</dbReference>
<evidence type="ECO:0000256" key="3">
    <source>
        <dbReference type="ARBA" id="ARBA00022679"/>
    </source>
</evidence>
<evidence type="ECO:0000313" key="11">
    <source>
        <dbReference type="EMBL" id="MEE2051127.1"/>
    </source>
</evidence>
<comment type="caution">
    <text evidence="11">The sequence shown here is derived from an EMBL/GenBank/DDBJ whole genome shotgun (WGS) entry which is preliminary data.</text>
</comment>
<dbReference type="Gene3D" id="3.30.200.20">
    <property type="entry name" value="Phosphorylase Kinase, domain 1"/>
    <property type="match status" value="1"/>
</dbReference>
<dbReference type="Proteomes" id="UP001348641">
    <property type="component" value="Unassembled WGS sequence"/>
</dbReference>
<evidence type="ECO:0000256" key="1">
    <source>
        <dbReference type="ARBA" id="ARBA00010886"/>
    </source>
</evidence>
<evidence type="ECO:0000256" key="6">
    <source>
        <dbReference type="ARBA" id="ARBA00022840"/>
    </source>
</evidence>
<evidence type="ECO:0000313" key="12">
    <source>
        <dbReference type="Proteomes" id="UP001348641"/>
    </source>
</evidence>
<proteinExistence type="inferred from homology"/>
<dbReference type="InterPro" id="IPR000719">
    <property type="entry name" value="Prot_kinase_dom"/>
</dbReference>
<dbReference type="InterPro" id="IPR011009">
    <property type="entry name" value="Kinase-like_dom_sf"/>
</dbReference>
<gene>
    <name evidence="11" type="ORF">Q8A49_11555</name>
</gene>
<dbReference type="PROSITE" id="PS00108">
    <property type="entry name" value="PROTEIN_KINASE_ST"/>
    <property type="match status" value="1"/>
</dbReference>
<evidence type="ECO:0000256" key="7">
    <source>
        <dbReference type="PROSITE-ProRule" id="PRU10141"/>
    </source>
</evidence>
<feature type="domain" description="Protein kinase" evidence="10">
    <location>
        <begin position="11"/>
        <end position="260"/>
    </location>
</feature>
<dbReference type="Pfam" id="PF00069">
    <property type="entry name" value="Pkinase"/>
    <property type="match status" value="1"/>
</dbReference>
<dbReference type="EMBL" id="JAUUCC010000024">
    <property type="protein sequence ID" value="MEE2051127.1"/>
    <property type="molecule type" value="Genomic_DNA"/>
</dbReference>
<dbReference type="RefSeq" id="WP_330158287.1">
    <property type="nucleotide sequence ID" value="NZ_BAAAJA010000011.1"/>
</dbReference>
<dbReference type="EC" id="2.7.11.1" evidence="2"/>
<feature type="transmembrane region" description="Helical" evidence="9">
    <location>
        <begin position="617"/>
        <end position="639"/>
    </location>
</feature>
<sequence length="693" mass="75616">MDAETGEIGGYRLLEEIGRGGFGVVYRAQAPGGGPAAVKLLHAGAGADTGLRETFAREVAAARRVSPFCVARVLDADPHAERPWIASEFIEGRTLTQEIGAWGPRRGADLYRLAVSTATALTAIHRAGVAHRDFKPDNIMMAPDGPRVIDFGIARSFENTVFQATAKVGTLRYMAPERLNDAPYLTPAVDVFSWGAVMVYAASGRHAFEGRTQAAVIARILTGDPDCSAVPEELRGLVVRCLDKEPDRRPTAHQMLNSLLGLGADDTDVETALVSGRTAATGALPTEEICGVPTLRETSELTEELPGPGVRPGRPYGFAGGWYRSLGGLAEAFHADTDAACELFGDPDERADLAAWIVEQPGDTGIDPDLLRRQPVDVELAVLRFVARVRPDLPPRYRGTDVGLSGARATAAGRADPLGDDIDLPLNAAEAAAGYDCREPGHPCRPGQGCDEYRRMIRAARSALALYLRESERYAAVLSSAEPRSRTAFDRRADGGLFLRAVLAPDEWRRAVGRDRDALDPSLRRHLPPEPPTGTPQPVWACHGLVVRVLRELLDQLDSRHRKLSERIERREAFALALRRRNMQHTWARLIAAGAACLFALPLYFSDDRAVDAVTGVALTALLWSVFFLLGYALVMIVADSHKMLHPPPSDRMRKKYRSTRGWRNKARKAEGDAARLRRELVELDGARERLPA</sequence>
<keyword evidence="9" id="KW-0472">Membrane</keyword>
<keyword evidence="9" id="KW-1133">Transmembrane helix</keyword>
<feature type="binding site" evidence="7">
    <location>
        <position position="39"/>
    </location>
    <ligand>
        <name>ATP</name>
        <dbReference type="ChEBI" id="CHEBI:30616"/>
    </ligand>
</feature>
<reference evidence="11 12" key="1">
    <citation type="submission" date="2023-07" db="EMBL/GenBank/DDBJ databases">
        <authorList>
            <person name="Girao M."/>
            <person name="Carvalho M.F."/>
        </authorList>
    </citation>
    <scope>NUCLEOTIDE SEQUENCE [LARGE SCALE GENOMIC DNA]</scope>
    <source>
        <strain evidence="11 12">66/93</strain>
    </source>
</reference>
<feature type="compositionally biased region" description="Basic residues" evidence="8">
    <location>
        <begin position="653"/>
        <end position="667"/>
    </location>
</feature>
<dbReference type="CDD" id="cd14014">
    <property type="entry name" value="STKc_PknB_like"/>
    <property type="match status" value="1"/>
</dbReference>
<dbReference type="Gene3D" id="1.10.510.10">
    <property type="entry name" value="Transferase(Phosphotransferase) domain 1"/>
    <property type="match status" value="1"/>
</dbReference>
<dbReference type="InterPro" id="IPR050660">
    <property type="entry name" value="NEK_Ser/Thr_kinase"/>
</dbReference>
<keyword evidence="3 11" id="KW-0808">Transferase</keyword>
<keyword evidence="5 11" id="KW-0418">Kinase</keyword>
<evidence type="ECO:0000256" key="9">
    <source>
        <dbReference type="SAM" id="Phobius"/>
    </source>
</evidence>
<evidence type="ECO:0000256" key="2">
    <source>
        <dbReference type="ARBA" id="ARBA00012513"/>
    </source>
</evidence>
<dbReference type="InterPro" id="IPR008271">
    <property type="entry name" value="Ser/Thr_kinase_AS"/>
</dbReference>
<evidence type="ECO:0000256" key="8">
    <source>
        <dbReference type="SAM" id="MobiDB-lite"/>
    </source>
</evidence>
<keyword evidence="6 7" id="KW-0067">ATP-binding</keyword>
<dbReference type="PROSITE" id="PS50011">
    <property type="entry name" value="PROTEIN_KINASE_DOM"/>
    <property type="match status" value="1"/>
</dbReference>
<feature type="region of interest" description="Disordered" evidence="8">
    <location>
        <begin position="649"/>
        <end position="673"/>
    </location>
</feature>
<dbReference type="PROSITE" id="PS00107">
    <property type="entry name" value="PROTEIN_KINASE_ATP"/>
    <property type="match status" value="1"/>
</dbReference>
<dbReference type="PANTHER" id="PTHR43671">
    <property type="entry name" value="SERINE/THREONINE-PROTEIN KINASE NEK"/>
    <property type="match status" value="1"/>
</dbReference>
<feature type="transmembrane region" description="Helical" evidence="9">
    <location>
        <begin position="587"/>
        <end position="605"/>
    </location>
</feature>
<protein>
    <recommendedName>
        <fullName evidence="2">non-specific serine/threonine protein kinase</fullName>
        <ecNumber evidence="2">2.7.11.1</ecNumber>
    </recommendedName>
</protein>
<dbReference type="SUPFAM" id="SSF56112">
    <property type="entry name" value="Protein kinase-like (PK-like)"/>
    <property type="match status" value="1"/>
</dbReference>
<keyword evidence="9" id="KW-0812">Transmembrane</keyword>
<evidence type="ECO:0000256" key="5">
    <source>
        <dbReference type="ARBA" id="ARBA00022777"/>
    </source>
</evidence>
<organism evidence="11 12">
    <name type="scientific">Nocardiopsis tropica</name>
    <dbReference type="NCBI Taxonomy" id="109330"/>
    <lineage>
        <taxon>Bacteria</taxon>
        <taxon>Bacillati</taxon>
        <taxon>Actinomycetota</taxon>
        <taxon>Actinomycetes</taxon>
        <taxon>Streptosporangiales</taxon>
        <taxon>Nocardiopsidaceae</taxon>
        <taxon>Nocardiopsis</taxon>
    </lineage>
</organism>
<dbReference type="InterPro" id="IPR017441">
    <property type="entry name" value="Protein_kinase_ATP_BS"/>
</dbReference>
<evidence type="ECO:0000259" key="10">
    <source>
        <dbReference type="PROSITE" id="PS50011"/>
    </source>
</evidence>
<comment type="similarity">
    <text evidence="1">Belongs to the protein kinase superfamily. NEK Ser/Thr protein kinase family. NIMA subfamily.</text>
</comment>
<accession>A0ABU7KPR5</accession>
<keyword evidence="4 7" id="KW-0547">Nucleotide-binding</keyword>